<protein>
    <recommendedName>
        <fullName evidence="8">ATP11-domain-containing protein</fullName>
    </recommendedName>
</protein>
<dbReference type="PANTHER" id="PTHR13126:SF0">
    <property type="entry name" value="ATP SYNTHASE MITOCHONDRIAL F1 COMPLEX ASSEMBLY FACTOR 1"/>
    <property type="match status" value="1"/>
</dbReference>
<proteinExistence type="inferred from homology"/>
<evidence type="ECO:0000256" key="3">
    <source>
        <dbReference type="ARBA" id="ARBA00022946"/>
    </source>
</evidence>
<evidence type="ECO:0000256" key="2">
    <source>
        <dbReference type="ARBA" id="ARBA00009116"/>
    </source>
</evidence>
<keyword evidence="7" id="KW-1185">Reference proteome</keyword>
<name>A0ABR4AM08_9LECA</name>
<comment type="subcellular location">
    <subcellularLocation>
        <location evidence="1">Mitochondrion</location>
    </subcellularLocation>
</comment>
<evidence type="ECO:0000256" key="5">
    <source>
        <dbReference type="SAM" id="MobiDB-lite"/>
    </source>
</evidence>
<evidence type="ECO:0000256" key="4">
    <source>
        <dbReference type="ARBA" id="ARBA00023128"/>
    </source>
</evidence>
<evidence type="ECO:0008006" key="8">
    <source>
        <dbReference type="Google" id="ProtNLM"/>
    </source>
</evidence>
<comment type="similarity">
    <text evidence="2">Belongs to the ATP11 family.</text>
</comment>
<dbReference type="InterPro" id="IPR010591">
    <property type="entry name" value="ATP11"/>
</dbReference>
<evidence type="ECO:0000313" key="7">
    <source>
        <dbReference type="Proteomes" id="UP001590950"/>
    </source>
</evidence>
<keyword evidence="3" id="KW-0809">Transit peptide</keyword>
<feature type="compositionally biased region" description="Low complexity" evidence="5">
    <location>
        <begin position="145"/>
        <end position="165"/>
    </location>
</feature>
<evidence type="ECO:0000256" key="1">
    <source>
        <dbReference type="ARBA" id="ARBA00004173"/>
    </source>
</evidence>
<feature type="compositionally biased region" description="Low complexity" evidence="5">
    <location>
        <begin position="121"/>
        <end position="133"/>
    </location>
</feature>
<dbReference type="Proteomes" id="UP001590950">
    <property type="component" value="Unassembled WGS sequence"/>
</dbReference>
<feature type="compositionally biased region" description="Pro residues" evidence="5">
    <location>
        <begin position="134"/>
        <end position="144"/>
    </location>
</feature>
<dbReference type="EMBL" id="JBEFKJ010000004">
    <property type="protein sequence ID" value="KAL2046245.1"/>
    <property type="molecule type" value="Genomic_DNA"/>
</dbReference>
<dbReference type="PANTHER" id="PTHR13126">
    <property type="entry name" value="CHAPERONE ATP11"/>
    <property type="match status" value="1"/>
</dbReference>
<reference evidence="6 7" key="1">
    <citation type="submission" date="2024-09" db="EMBL/GenBank/DDBJ databases">
        <title>Rethinking Asexuality: The Enigmatic Case of Functional Sexual Genes in Lepraria (Stereocaulaceae).</title>
        <authorList>
            <person name="Doellman M."/>
            <person name="Sun Y."/>
            <person name="Barcenas-Pena A."/>
            <person name="Lumbsch H.T."/>
            <person name="Grewe F."/>
        </authorList>
    </citation>
    <scope>NUCLEOTIDE SEQUENCE [LARGE SCALE GENOMIC DNA]</scope>
    <source>
        <strain evidence="6 7">Mercado 3170</strain>
    </source>
</reference>
<comment type="caution">
    <text evidence="6">The sequence shown here is derived from an EMBL/GenBank/DDBJ whole genome shotgun (WGS) entry which is preliminary data.</text>
</comment>
<feature type="region of interest" description="Disordered" evidence="5">
    <location>
        <begin position="115"/>
        <end position="170"/>
    </location>
</feature>
<accession>A0ABR4AM08</accession>
<sequence length="349" mass="39357">MSLSSSDSTAFVGYNCHYIELLVVVFRYRSTVCGGMATFRLPTLRHAIGSGPCLYPRCTQRRWAQVHDVHFLVAHQEPDRVIEKYRNKLQQKAQEEGLKNVDELKAVYQEKIRSERKKALASKPTSRSSSTSAFPPPPPPPQPIQPSASSTRSQPTPSSNTTNPPGIKTLSSYIDIPKTLELPQKEIEYIWRLRHASDPQSLCGIIPQSTYHRIEATARLHPQFILPLPREGQGAEIHFLQWTFPSPTIAVVLFTHLAEYKLRGEYAQPHTTITHHLDLADPKGLILLQGSVVNGRGITVDEGKWLLMCLQKFYGGEEKVERKKLLEQFSQGDGGFKVEELLEEAEKII</sequence>
<dbReference type="Pfam" id="PF06644">
    <property type="entry name" value="ATP11"/>
    <property type="match status" value="1"/>
</dbReference>
<keyword evidence="4" id="KW-0496">Mitochondrion</keyword>
<gene>
    <name evidence="6" type="ORF">N7G274_001692</name>
</gene>
<evidence type="ECO:0000313" key="6">
    <source>
        <dbReference type="EMBL" id="KAL2046245.1"/>
    </source>
</evidence>
<organism evidence="6 7">
    <name type="scientific">Stereocaulon virgatum</name>
    <dbReference type="NCBI Taxonomy" id="373712"/>
    <lineage>
        <taxon>Eukaryota</taxon>
        <taxon>Fungi</taxon>
        <taxon>Dikarya</taxon>
        <taxon>Ascomycota</taxon>
        <taxon>Pezizomycotina</taxon>
        <taxon>Lecanoromycetes</taxon>
        <taxon>OSLEUM clade</taxon>
        <taxon>Lecanoromycetidae</taxon>
        <taxon>Lecanorales</taxon>
        <taxon>Lecanorineae</taxon>
        <taxon>Stereocaulaceae</taxon>
        <taxon>Stereocaulon</taxon>
    </lineage>
</organism>